<reference evidence="2" key="1">
    <citation type="submission" date="2019-05" db="EMBL/GenBank/DDBJ databases">
        <title>Methanoculleus sp. FWC-SCC1, a methanogenic archaeon isolated from deep marine cold seep.</title>
        <authorList>
            <person name="Chen Y.-W."/>
            <person name="Chen S.-C."/>
            <person name="Teng N.-H."/>
            <person name="Lai M.-C."/>
        </authorList>
    </citation>
    <scope>NUCLEOTIDE SEQUENCE</scope>
    <source>
        <strain evidence="2">FWC-SCC1</strain>
    </source>
</reference>
<evidence type="ECO:0000259" key="1">
    <source>
        <dbReference type="SMART" id="SM00388"/>
    </source>
</evidence>
<name>A0ABT8MB88_9EURY</name>
<evidence type="ECO:0000313" key="2">
    <source>
        <dbReference type="EMBL" id="MDN7025191.1"/>
    </source>
</evidence>
<gene>
    <name evidence="2" type="ORF">FGU65_09855</name>
</gene>
<dbReference type="InterPro" id="IPR000014">
    <property type="entry name" value="PAS"/>
</dbReference>
<accession>A0ABT8MB88</accession>
<dbReference type="Gene3D" id="3.30.450.20">
    <property type="entry name" value="PAS domain"/>
    <property type="match status" value="2"/>
</dbReference>
<dbReference type="Pfam" id="PF08448">
    <property type="entry name" value="PAS_4"/>
    <property type="match status" value="1"/>
</dbReference>
<organism evidence="2 3">
    <name type="scientific">Methanoculleus frigidifontis</name>
    <dbReference type="NCBI Taxonomy" id="2584085"/>
    <lineage>
        <taxon>Archaea</taxon>
        <taxon>Methanobacteriati</taxon>
        <taxon>Methanobacteriota</taxon>
        <taxon>Stenosarchaea group</taxon>
        <taxon>Methanomicrobia</taxon>
        <taxon>Methanomicrobiales</taxon>
        <taxon>Methanomicrobiaceae</taxon>
        <taxon>Methanoculleus</taxon>
    </lineage>
</organism>
<dbReference type="NCBIfam" id="TIGR00229">
    <property type="entry name" value="sensory_box"/>
    <property type="match status" value="1"/>
</dbReference>
<dbReference type="Pfam" id="PF13188">
    <property type="entry name" value="PAS_8"/>
    <property type="match status" value="1"/>
</dbReference>
<sequence>MKETPRELQRRRMHASLAAIIECAAKLPSESRERLFDAAKTLAEEVDAMQHDAPCRIATADEGMEDAFPEMLFRLQQCSCLLRTLPEEILIVDRDLHCVYSNRQAELAPRLPEPLTEKMQQVFTTGETAAGEMEYTDGGEARCSEYTARPLHGRNEEIKAALCILHDITGQKNTEKRLKTSENRFKRIFETSPIGIAYCTARGRLLDVNPAFTSILALKQRRGSEDFNIFRAFACLEPEFDRLRSGEMLHATVPYDTGPHRSGGVNPRPATVYLNLMISPVIPAETGFIKGYLVQVQDITRQARIEEQKQRAYDQIEKNIEQFAILGDHVRHPLQVIQGLADLLDDEPASGKIARQVQRINEIVRQLDQGWVDSREIREFLRRNELYQEPSGQIRSAGSGSVR</sequence>
<dbReference type="InterPro" id="IPR003661">
    <property type="entry name" value="HisK_dim/P_dom"/>
</dbReference>
<proteinExistence type="predicted"/>
<dbReference type="InterPro" id="IPR013656">
    <property type="entry name" value="PAS_4"/>
</dbReference>
<dbReference type="RefSeq" id="WP_301664338.1">
    <property type="nucleotide sequence ID" value="NZ_VCYH01000006.1"/>
</dbReference>
<dbReference type="EMBL" id="VCYH01000006">
    <property type="protein sequence ID" value="MDN7025191.1"/>
    <property type="molecule type" value="Genomic_DNA"/>
</dbReference>
<comment type="caution">
    <text evidence="2">The sequence shown here is derived from an EMBL/GenBank/DDBJ whole genome shotgun (WGS) entry which is preliminary data.</text>
</comment>
<dbReference type="InterPro" id="IPR035965">
    <property type="entry name" value="PAS-like_dom_sf"/>
</dbReference>
<dbReference type="SUPFAM" id="SSF55785">
    <property type="entry name" value="PYP-like sensor domain (PAS domain)"/>
    <property type="match status" value="2"/>
</dbReference>
<keyword evidence="3" id="KW-1185">Reference proteome</keyword>
<protein>
    <submittedName>
        <fullName evidence="2">PAS domain S-box protein</fullName>
    </submittedName>
</protein>
<evidence type="ECO:0000313" key="3">
    <source>
        <dbReference type="Proteomes" id="UP001168338"/>
    </source>
</evidence>
<dbReference type="Proteomes" id="UP001168338">
    <property type="component" value="Unassembled WGS sequence"/>
</dbReference>
<dbReference type="SMART" id="SM00388">
    <property type="entry name" value="HisKA"/>
    <property type="match status" value="1"/>
</dbReference>
<feature type="domain" description="Signal transduction histidine kinase dimerisation/phosphoacceptor" evidence="1">
    <location>
        <begin position="318"/>
        <end position="375"/>
    </location>
</feature>